<evidence type="ECO:0000313" key="8">
    <source>
        <dbReference type="Proteomes" id="UP001552299"/>
    </source>
</evidence>
<dbReference type="Pfam" id="PF00004">
    <property type="entry name" value="AAA"/>
    <property type="match status" value="1"/>
</dbReference>
<dbReference type="PANTHER" id="PTHR23078">
    <property type="entry name" value="VESICULAR-FUSION PROTEIN NSF"/>
    <property type="match status" value="1"/>
</dbReference>
<keyword evidence="4" id="KW-0460">Magnesium</keyword>
<comment type="subcellular location">
    <subcellularLocation>
        <location evidence="4">Cytoplasm</location>
    </subcellularLocation>
</comment>
<dbReference type="GO" id="GO:0016787">
    <property type="term" value="F:hydrolase activity"/>
    <property type="evidence" value="ECO:0007669"/>
    <property type="project" value="UniProtKB-KW"/>
</dbReference>
<dbReference type="AlphaFoldDB" id="A0ABD0VHF5"/>
<dbReference type="Proteomes" id="UP001552299">
    <property type="component" value="Unassembled WGS sequence"/>
</dbReference>
<comment type="catalytic activity">
    <reaction evidence="4">
        <text>ATP + H2O = ADP + phosphate + H(+)</text>
        <dbReference type="Rhea" id="RHEA:13065"/>
        <dbReference type="ChEBI" id="CHEBI:15377"/>
        <dbReference type="ChEBI" id="CHEBI:15378"/>
        <dbReference type="ChEBI" id="CHEBI:30616"/>
        <dbReference type="ChEBI" id="CHEBI:43474"/>
        <dbReference type="ChEBI" id="CHEBI:456216"/>
        <dbReference type="EC" id="3.6.4.6"/>
    </reaction>
</comment>
<comment type="caution">
    <text evidence="7">The sequence shown here is derived from an EMBL/GenBank/DDBJ whole genome shotgun (WGS) entry which is preliminary data.</text>
</comment>
<evidence type="ECO:0000256" key="1">
    <source>
        <dbReference type="ARBA" id="ARBA00006914"/>
    </source>
</evidence>
<keyword evidence="4" id="KW-0479">Metal-binding</keyword>
<accession>A0ABD0VHF5</accession>
<dbReference type="EMBL" id="JANQDX010000005">
    <property type="protein sequence ID" value="KAL0924405.1"/>
    <property type="molecule type" value="Genomic_DNA"/>
</dbReference>
<feature type="domain" description="RIN4 pathogenic type III effector avirulence factor Avr cleavage site" evidence="6">
    <location>
        <begin position="13"/>
        <end position="45"/>
    </location>
</feature>
<gene>
    <name evidence="7" type="ORF">M5K25_005233</name>
</gene>
<comment type="function">
    <text evidence="4">Required for vesicle-mediated transport. Catalyzes the fusion of transport vesicles within the Golgi cisternae. Is also required for transport from the endoplasmic reticulum to the Golgi stack. Seems to function as a fusion protein required for the delivery of cargo proteins to all compartments of the Golgi stack independent of vesicle origin.</text>
</comment>
<dbReference type="InterPro" id="IPR027417">
    <property type="entry name" value="P-loop_NTPase"/>
</dbReference>
<keyword evidence="3 4" id="KW-0067">ATP-binding</keyword>
<dbReference type="GO" id="GO:0015031">
    <property type="term" value="P:protein transport"/>
    <property type="evidence" value="ECO:0007669"/>
    <property type="project" value="UniProtKB-KW"/>
</dbReference>
<dbReference type="EC" id="3.6.4.6" evidence="4"/>
<keyword evidence="4" id="KW-0378">Hydrolase</keyword>
<proteinExistence type="inferred from homology"/>
<keyword evidence="4" id="KW-0653">Protein transport</keyword>
<evidence type="ECO:0000256" key="4">
    <source>
        <dbReference type="RuleBase" id="RU367045"/>
    </source>
</evidence>
<protein>
    <recommendedName>
        <fullName evidence="4">Vesicle-fusing ATPase</fullName>
        <ecNumber evidence="4">3.6.4.6</ecNumber>
    </recommendedName>
</protein>
<evidence type="ECO:0000256" key="2">
    <source>
        <dbReference type="ARBA" id="ARBA00022741"/>
    </source>
</evidence>
<dbReference type="GO" id="GO:0005737">
    <property type="term" value="C:cytoplasm"/>
    <property type="evidence" value="ECO:0007669"/>
    <property type="project" value="UniProtKB-SubCell"/>
</dbReference>
<keyword evidence="8" id="KW-1185">Reference proteome</keyword>
<comment type="cofactor">
    <cofactor evidence="4">
        <name>Mg(2+)</name>
        <dbReference type="ChEBI" id="CHEBI:18420"/>
    </cofactor>
    <text evidence="4">Binds 1 Mg(2+) ion per subunit.</text>
</comment>
<dbReference type="InterPro" id="IPR008700">
    <property type="entry name" value="TypeIII_avirulence_cleave"/>
</dbReference>
<evidence type="ECO:0000259" key="6">
    <source>
        <dbReference type="Pfam" id="PF05627"/>
    </source>
</evidence>
<dbReference type="GO" id="GO:0005524">
    <property type="term" value="F:ATP binding"/>
    <property type="evidence" value="ECO:0007669"/>
    <property type="project" value="UniProtKB-UniRule"/>
</dbReference>
<dbReference type="InterPro" id="IPR003959">
    <property type="entry name" value="ATPase_AAA_core"/>
</dbReference>
<dbReference type="InterPro" id="IPR039812">
    <property type="entry name" value="Vesicle-fus_ATPase"/>
</dbReference>
<comment type="similarity">
    <text evidence="1 4">Belongs to the AAA ATPase family.</text>
</comment>
<feature type="domain" description="ATPase AAA-type core" evidence="5">
    <location>
        <begin position="321"/>
        <end position="373"/>
    </location>
</feature>
<evidence type="ECO:0000259" key="5">
    <source>
        <dbReference type="Pfam" id="PF00004"/>
    </source>
</evidence>
<keyword evidence="4" id="KW-0813">Transport</keyword>
<dbReference type="GO" id="GO:0016192">
    <property type="term" value="P:vesicle-mediated transport"/>
    <property type="evidence" value="ECO:0007669"/>
    <property type="project" value="UniProtKB-KW"/>
</dbReference>
<evidence type="ECO:0000313" key="7">
    <source>
        <dbReference type="EMBL" id="KAL0924405.1"/>
    </source>
</evidence>
<dbReference type="SUPFAM" id="SSF52540">
    <property type="entry name" value="P-loop containing nucleoside triphosphate hydrolases"/>
    <property type="match status" value="1"/>
</dbReference>
<name>A0ABD0VHF5_DENTH</name>
<keyword evidence="2 4" id="KW-0547">Nucleotide-binding</keyword>
<keyword evidence="4" id="KW-0931">ER-Golgi transport</keyword>
<dbReference type="GO" id="GO:0046872">
    <property type="term" value="F:metal ion binding"/>
    <property type="evidence" value="ECO:0007669"/>
    <property type="project" value="UniProtKB-UniRule"/>
</dbReference>
<feature type="domain" description="RIN4 pathogenic type III effector avirulence factor Avr cleavage site" evidence="6">
    <location>
        <begin position="188"/>
        <end position="216"/>
    </location>
</feature>
<reference evidence="7 8" key="1">
    <citation type="journal article" date="2024" name="Plant Biotechnol. J.">
        <title>Dendrobium thyrsiflorum genome and its molecular insights into genes involved in important horticultural traits.</title>
        <authorList>
            <person name="Chen B."/>
            <person name="Wang J.Y."/>
            <person name="Zheng P.J."/>
            <person name="Li K.L."/>
            <person name="Liang Y.M."/>
            <person name="Chen X.F."/>
            <person name="Zhang C."/>
            <person name="Zhao X."/>
            <person name="He X."/>
            <person name="Zhang G.Q."/>
            <person name="Liu Z.J."/>
            <person name="Xu Q."/>
        </authorList>
    </citation>
    <scope>NUCLEOTIDE SEQUENCE [LARGE SCALE GENOMIC DNA]</scope>
    <source>
        <strain evidence="7">GZMU011</strain>
    </source>
</reference>
<dbReference type="Pfam" id="PF05627">
    <property type="entry name" value="AvrRpt-cleavage"/>
    <property type="match status" value="2"/>
</dbReference>
<dbReference type="PANTHER" id="PTHR23078:SF3">
    <property type="entry name" value="VESICLE-FUSING ATPASE"/>
    <property type="match status" value="1"/>
</dbReference>
<organism evidence="7 8">
    <name type="scientific">Dendrobium thyrsiflorum</name>
    <name type="common">Pinecone-like raceme dendrobium</name>
    <name type="synonym">Orchid</name>
    <dbReference type="NCBI Taxonomy" id="117978"/>
    <lineage>
        <taxon>Eukaryota</taxon>
        <taxon>Viridiplantae</taxon>
        <taxon>Streptophyta</taxon>
        <taxon>Embryophyta</taxon>
        <taxon>Tracheophyta</taxon>
        <taxon>Spermatophyta</taxon>
        <taxon>Magnoliopsida</taxon>
        <taxon>Liliopsida</taxon>
        <taxon>Asparagales</taxon>
        <taxon>Orchidaceae</taxon>
        <taxon>Epidendroideae</taxon>
        <taxon>Malaxideae</taxon>
        <taxon>Dendrobiinae</taxon>
        <taxon>Dendrobium</taxon>
    </lineage>
</organism>
<sequence length="393" mass="45090">MKPNDRSDYLIDEGSAVPKFGEWDVSDPASANGYNYIFNQVREEKHSGSTKISSISECPEELINPNDPLQNPEAFHQDDPPIHTYPSQAPCSQVSTRVKHERHKSREDVDVNRDVKYMSTENLATHKHVSSSPNRHHDQGNLDYPLRKPNHSNDELEHSIERFPIQAKVPFLLLQEKGDPHQISMIDEGSAVPKFGEWDVSDPASANGYNYIFNQIVNGPEVLSKYVGETVKNLRDLFADAEQEQRARDEFDGNNIVFYIIVSSHLICIQVIKVTNKSSYLMELMLFVRDILMMIVFLYCFYEDSQQWAQSWDEPNTRGSTRDGTDFKNAIVKQLLTKLEALNNALLIVTTNMRDLLNKALLRFGRLEILVEFNIPDEIGRLQVQQIHLNKMK</sequence>
<keyword evidence="4" id="KW-0963">Cytoplasm</keyword>
<dbReference type="Gene3D" id="3.40.50.300">
    <property type="entry name" value="P-loop containing nucleotide triphosphate hydrolases"/>
    <property type="match status" value="1"/>
</dbReference>
<evidence type="ECO:0000256" key="3">
    <source>
        <dbReference type="ARBA" id="ARBA00022840"/>
    </source>
</evidence>